<dbReference type="AlphaFoldDB" id="A0AA38KWF6"/>
<protein>
    <submittedName>
        <fullName evidence="5">Uncharacterized protein</fullName>
    </submittedName>
</protein>
<accession>A0AA38KWF6</accession>
<evidence type="ECO:0000256" key="2">
    <source>
        <dbReference type="ARBA" id="ARBA00023125"/>
    </source>
</evidence>
<sequence length="180" mass="21266">MSYDDRVVCGSSRSLVSFLWWQGKGRIFYAPNHRLMSDRDMERNSLLLVGEILNVVEAPSRKYSLIHENWADVLFQAINKFTEEEDDQIHAPTNRTPHMFCKTLTASDTNIHGGFSIPRRVAEDYFPPLVVLKSYFHQNDYNYKNLENTILQDYNQQQPSQEIVAKDLYGFEWKFHHIYR</sequence>
<keyword evidence="2" id="KW-0238">DNA-binding</keyword>
<dbReference type="PANTHER" id="PTHR31384:SF5">
    <property type="entry name" value="AUXIN RESPONSE FACTOR 3"/>
    <property type="match status" value="1"/>
</dbReference>
<proteinExistence type="predicted"/>
<feature type="non-terminal residue" evidence="5">
    <location>
        <position position="180"/>
    </location>
</feature>
<dbReference type="GO" id="GO:0006355">
    <property type="term" value="P:regulation of DNA-templated transcription"/>
    <property type="evidence" value="ECO:0007669"/>
    <property type="project" value="InterPro"/>
</dbReference>
<keyword evidence="7" id="KW-1185">Reference proteome</keyword>
<evidence type="ECO:0000313" key="5">
    <source>
        <dbReference type="EMBL" id="KAH9309306.1"/>
    </source>
</evidence>
<dbReference type="GO" id="GO:0003677">
    <property type="term" value="F:DNA binding"/>
    <property type="evidence" value="ECO:0007669"/>
    <property type="project" value="UniProtKB-KW"/>
</dbReference>
<evidence type="ECO:0000313" key="6">
    <source>
        <dbReference type="EMBL" id="KAH9321490.1"/>
    </source>
</evidence>
<dbReference type="EMBL" id="JAHRHJ020000003">
    <property type="protein sequence ID" value="KAH9321490.1"/>
    <property type="molecule type" value="Genomic_DNA"/>
</dbReference>
<keyword evidence="4" id="KW-0539">Nucleus</keyword>
<name>A0AA38KWF6_TAXCH</name>
<reference evidence="5 7" key="1">
    <citation type="journal article" date="2021" name="Nat. Plants">
        <title>The Taxus genome provides insights into paclitaxel biosynthesis.</title>
        <authorList>
            <person name="Xiong X."/>
            <person name="Gou J."/>
            <person name="Liao Q."/>
            <person name="Li Y."/>
            <person name="Zhou Q."/>
            <person name="Bi G."/>
            <person name="Li C."/>
            <person name="Du R."/>
            <person name="Wang X."/>
            <person name="Sun T."/>
            <person name="Guo L."/>
            <person name="Liang H."/>
            <person name="Lu P."/>
            <person name="Wu Y."/>
            <person name="Zhang Z."/>
            <person name="Ro D.K."/>
            <person name="Shang Y."/>
            <person name="Huang S."/>
            <person name="Yan J."/>
        </authorList>
    </citation>
    <scope>NUCLEOTIDE SEQUENCE [LARGE SCALE GENOMIC DNA]</scope>
    <source>
        <strain evidence="5">Ta-2019</strain>
    </source>
</reference>
<evidence type="ECO:0000256" key="3">
    <source>
        <dbReference type="ARBA" id="ARBA00023163"/>
    </source>
</evidence>
<dbReference type="GO" id="GO:0009725">
    <property type="term" value="P:response to hormone"/>
    <property type="evidence" value="ECO:0007669"/>
    <property type="project" value="InterPro"/>
</dbReference>
<dbReference type="InterPro" id="IPR015300">
    <property type="entry name" value="DNA-bd_pseudobarrel_sf"/>
</dbReference>
<dbReference type="Gene3D" id="2.40.330.10">
    <property type="entry name" value="DNA-binding pseudobarrel domain"/>
    <property type="match status" value="1"/>
</dbReference>
<dbReference type="SUPFAM" id="SSF101936">
    <property type="entry name" value="DNA-binding pseudobarrel domain"/>
    <property type="match status" value="1"/>
</dbReference>
<evidence type="ECO:0000256" key="4">
    <source>
        <dbReference type="ARBA" id="ARBA00023242"/>
    </source>
</evidence>
<dbReference type="EMBL" id="JAHRHJ020000007">
    <property type="protein sequence ID" value="KAH9309306.1"/>
    <property type="molecule type" value="Genomic_DNA"/>
</dbReference>
<keyword evidence="3" id="KW-0804">Transcription</keyword>
<evidence type="ECO:0000256" key="1">
    <source>
        <dbReference type="ARBA" id="ARBA00023015"/>
    </source>
</evidence>
<comment type="caution">
    <text evidence="5">The sequence shown here is derived from an EMBL/GenBank/DDBJ whole genome shotgun (WGS) entry which is preliminary data.</text>
</comment>
<keyword evidence="1" id="KW-0805">Transcription regulation</keyword>
<dbReference type="Proteomes" id="UP000824469">
    <property type="component" value="Unassembled WGS sequence"/>
</dbReference>
<dbReference type="InterPro" id="IPR044835">
    <property type="entry name" value="ARF_plant"/>
</dbReference>
<evidence type="ECO:0000313" key="7">
    <source>
        <dbReference type="Proteomes" id="UP000824469"/>
    </source>
</evidence>
<gene>
    <name evidence="6" type="ORF">KI387_016129</name>
    <name evidence="5" type="ORF">KI387_037217</name>
</gene>
<organism evidence="5 7">
    <name type="scientific">Taxus chinensis</name>
    <name type="common">Chinese yew</name>
    <name type="synonym">Taxus wallichiana var. chinensis</name>
    <dbReference type="NCBI Taxonomy" id="29808"/>
    <lineage>
        <taxon>Eukaryota</taxon>
        <taxon>Viridiplantae</taxon>
        <taxon>Streptophyta</taxon>
        <taxon>Embryophyta</taxon>
        <taxon>Tracheophyta</taxon>
        <taxon>Spermatophyta</taxon>
        <taxon>Pinopsida</taxon>
        <taxon>Pinidae</taxon>
        <taxon>Conifers II</taxon>
        <taxon>Cupressales</taxon>
        <taxon>Taxaceae</taxon>
        <taxon>Taxus</taxon>
    </lineage>
</organism>
<dbReference type="PANTHER" id="PTHR31384">
    <property type="entry name" value="AUXIN RESPONSE FACTOR 4-RELATED"/>
    <property type="match status" value="1"/>
</dbReference>